<dbReference type="Gene3D" id="3.40.50.300">
    <property type="entry name" value="P-loop containing nucleotide triphosphate hydrolases"/>
    <property type="match status" value="2"/>
</dbReference>
<protein>
    <recommendedName>
        <fullName evidence="7">DNA 3'-5' helicase</fullName>
        <ecNumber evidence="7">5.6.2.4</ecNumber>
    </recommendedName>
</protein>
<feature type="domain" description="UvrD-like helicase ATP-binding" evidence="9">
    <location>
        <begin position="273"/>
        <end position="322"/>
    </location>
</feature>
<keyword evidence="2" id="KW-0378">Hydrolase</keyword>
<evidence type="ECO:0000256" key="5">
    <source>
        <dbReference type="ARBA" id="ARBA00023235"/>
    </source>
</evidence>
<evidence type="ECO:0000256" key="6">
    <source>
        <dbReference type="ARBA" id="ARBA00034617"/>
    </source>
</evidence>
<reference evidence="11 12" key="1">
    <citation type="journal article" date="2024" name="Nat. Commun.">
        <title>Phylogenomics reveals the evolutionary origins of lichenization in chlorophyte algae.</title>
        <authorList>
            <person name="Puginier C."/>
            <person name="Libourel C."/>
            <person name="Otte J."/>
            <person name="Skaloud P."/>
            <person name="Haon M."/>
            <person name="Grisel S."/>
            <person name="Petersen M."/>
            <person name="Berrin J.G."/>
            <person name="Delaux P.M."/>
            <person name="Dal Grande F."/>
            <person name="Keller J."/>
        </authorList>
    </citation>
    <scope>NUCLEOTIDE SEQUENCE [LARGE SCALE GENOMIC DNA]</scope>
    <source>
        <strain evidence="11 12">SAG 2043</strain>
    </source>
</reference>
<dbReference type="Pfam" id="PF00580">
    <property type="entry name" value="UvrD-helicase"/>
    <property type="match status" value="1"/>
</dbReference>
<dbReference type="InterPro" id="IPR014017">
    <property type="entry name" value="DNA_helicase_UvrD-like_C"/>
</dbReference>
<proteinExistence type="predicted"/>
<dbReference type="GO" id="GO:0043138">
    <property type="term" value="F:3'-5' DNA helicase activity"/>
    <property type="evidence" value="ECO:0007669"/>
    <property type="project" value="UniProtKB-EC"/>
</dbReference>
<gene>
    <name evidence="11" type="ORF">WJX72_003820</name>
</gene>
<keyword evidence="4" id="KW-0067">ATP-binding</keyword>
<keyword evidence="5" id="KW-0413">Isomerase</keyword>
<sequence length="686" mass="77243">MTGGACASEAKLALFVLLIPSSHRPHAVRVLRWAWAESAPERYSPLLRESVRELVACLLVLLRKAQWKDSPASPATELHDALDGELQRLEAQDDNTANVQRIQTSTLRALTEMHTDKQFLYIAFNRGTVDKAQEEFDSRNVTCRTSHSVAYSMCLQLEQSGKRCWRKGSIPWSTFAEALRTHNTDPNIASYRPGTFESFGKVVKLTVDKFCTSTDTVIGEQHVPDRVEWPPVNHQPDYVAWAQHVWRRMSDPQDRFPFSFITYLKLYVMTHPTLVHPHTRRRYDSILVDEAQDLNPITYELVRHQPCTKIYVGDSHQHIYSFDAPAALHGSCDILSKVDAAKRFALTISFRMGPEVAMVANRVLAKLKTGTRAIVGLGDRDSRMWAQGVLARWPEGPGTRPRYQQPHFICRTNNGWLCAAAELVQKVPGIKLHLEVARDKQSREPNSFAKVRDGYLLFAGAGRPTAPDMRRFQTYGALKAHAKATEDPELLSAVRVVDKFQHQTMAVLGRILAARVPEETPEQADVVLATCHQVKGMEFNHVQLNDDFIPCSQPLDVRPDEANRRQLVDEYNLLYVAVSRARHTLILNRDLRDFLMGVPAKQLSVTRRDPALLARLAVIVDDGAAANRQQGHQQEVRQCGCCLALFLLEDAVLDVTVMNQGVWTLACPDCARRSIYGDLTPQPIAA</sequence>
<dbReference type="SUPFAM" id="SSF52540">
    <property type="entry name" value="P-loop containing nucleoside triphosphate hydrolases"/>
    <property type="match status" value="1"/>
</dbReference>
<evidence type="ECO:0000256" key="4">
    <source>
        <dbReference type="ARBA" id="ARBA00022840"/>
    </source>
</evidence>
<evidence type="ECO:0000313" key="12">
    <source>
        <dbReference type="Proteomes" id="UP001489004"/>
    </source>
</evidence>
<dbReference type="Pfam" id="PF13361">
    <property type="entry name" value="UvrD_C"/>
    <property type="match status" value="1"/>
</dbReference>
<evidence type="ECO:0000256" key="8">
    <source>
        <dbReference type="ARBA" id="ARBA00048988"/>
    </source>
</evidence>
<dbReference type="GO" id="GO:0005524">
    <property type="term" value="F:ATP binding"/>
    <property type="evidence" value="ECO:0007669"/>
    <property type="project" value="UniProtKB-KW"/>
</dbReference>
<dbReference type="Proteomes" id="UP001489004">
    <property type="component" value="Unassembled WGS sequence"/>
</dbReference>
<dbReference type="PANTHER" id="PTHR11070">
    <property type="entry name" value="UVRD / RECB / PCRA DNA HELICASE FAMILY MEMBER"/>
    <property type="match status" value="1"/>
</dbReference>
<accession>A0AAW1R5N1</accession>
<dbReference type="GO" id="GO:0031297">
    <property type="term" value="P:replication fork processing"/>
    <property type="evidence" value="ECO:0007669"/>
    <property type="project" value="TreeGrafter"/>
</dbReference>
<dbReference type="GO" id="GO:0003677">
    <property type="term" value="F:DNA binding"/>
    <property type="evidence" value="ECO:0007669"/>
    <property type="project" value="InterPro"/>
</dbReference>
<evidence type="ECO:0000256" key="2">
    <source>
        <dbReference type="ARBA" id="ARBA00022801"/>
    </source>
</evidence>
<comment type="caution">
    <text evidence="11">The sequence shown here is derived from an EMBL/GenBank/DDBJ whole genome shotgun (WGS) entry which is preliminary data.</text>
</comment>
<feature type="domain" description="UvrD-like helicase C-terminal" evidence="10">
    <location>
        <begin position="512"/>
        <end position="587"/>
    </location>
</feature>
<dbReference type="InterPro" id="IPR000212">
    <property type="entry name" value="DNA_helicase_UvrD/REP"/>
</dbReference>
<dbReference type="GO" id="GO:0016787">
    <property type="term" value="F:hydrolase activity"/>
    <property type="evidence" value="ECO:0007669"/>
    <property type="project" value="UniProtKB-KW"/>
</dbReference>
<dbReference type="GO" id="GO:0005634">
    <property type="term" value="C:nucleus"/>
    <property type="evidence" value="ECO:0007669"/>
    <property type="project" value="TreeGrafter"/>
</dbReference>
<evidence type="ECO:0000256" key="7">
    <source>
        <dbReference type="ARBA" id="ARBA00034808"/>
    </source>
</evidence>
<organism evidence="11 12">
    <name type="scientific">[Myrmecia] bisecta</name>
    <dbReference type="NCBI Taxonomy" id="41462"/>
    <lineage>
        <taxon>Eukaryota</taxon>
        <taxon>Viridiplantae</taxon>
        <taxon>Chlorophyta</taxon>
        <taxon>core chlorophytes</taxon>
        <taxon>Trebouxiophyceae</taxon>
        <taxon>Trebouxiales</taxon>
        <taxon>Trebouxiaceae</taxon>
        <taxon>Myrmecia</taxon>
    </lineage>
</organism>
<keyword evidence="12" id="KW-1185">Reference proteome</keyword>
<evidence type="ECO:0000259" key="10">
    <source>
        <dbReference type="Pfam" id="PF13361"/>
    </source>
</evidence>
<evidence type="ECO:0000313" key="11">
    <source>
        <dbReference type="EMBL" id="KAK9829087.1"/>
    </source>
</evidence>
<evidence type="ECO:0000256" key="3">
    <source>
        <dbReference type="ARBA" id="ARBA00022806"/>
    </source>
</evidence>
<comment type="catalytic activity">
    <reaction evidence="6">
        <text>Couples ATP hydrolysis with the unwinding of duplex DNA by translocating in the 3'-5' direction.</text>
        <dbReference type="EC" id="5.6.2.4"/>
    </reaction>
</comment>
<evidence type="ECO:0000259" key="9">
    <source>
        <dbReference type="Pfam" id="PF00580"/>
    </source>
</evidence>
<dbReference type="EC" id="5.6.2.4" evidence="7"/>
<dbReference type="AlphaFoldDB" id="A0AAW1R5N1"/>
<dbReference type="PANTHER" id="PTHR11070:SF30">
    <property type="entry name" value="F-BOX DNA HELICASE 1"/>
    <property type="match status" value="1"/>
</dbReference>
<dbReference type="InterPro" id="IPR027417">
    <property type="entry name" value="P-loop_NTPase"/>
</dbReference>
<evidence type="ECO:0000256" key="1">
    <source>
        <dbReference type="ARBA" id="ARBA00022741"/>
    </source>
</evidence>
<dbReference type="EMBL" id="JALJOR010000001">
    <property type="protein sequence ID" value="KAK9829087.1"/>
    <property type="molecule type" value="Genomic_DNA"/>
</dbReference>
<dbReference type="GO" id="GO:0000724">
    <property type="term" value="P:double-strand break repair via homologous recombination"/>
    <property type="evidence" value="ECO:0007669"/>
    <property type="project" value="TreeGrafter"/>
</dbReference>
<keyword evidence="1" id="KW-0547">Nucleotide-binding</keyword>
<dbReference type="InterPro" id="IPR014016">
    <property type="entry name" value="UvrD-like_ATP-bd"/>
</dbReference>
<name>A0AAW1R5N1_9CHLO</name>
<comment type="catalytic activity">
    <reaction evidence="8">
        <text>ATP + H2O = ADP + phosphate + H(+)</text>
        <dbReference type="Rhea" id="RHEA:13065"/>
        <dbReference type="ChEBI" id="CHEBI:15377"/>
        <dbReference type="ChEBI" id="CHEBI:15378"/>
        <dbReference type="ChEBI" id="CHEBI:30616"/>
        <dbReference type="ChEBI" id="CHEBI:43474"/>
        <dbReference type="ChEBI" id="CHEBI:456216"/>
        <dbReference type="EC" id="5.6.2.4"/>
    </reaction>
</comment>
<keyword evidence="3" id="KW-0347">Helicase</keyword>